<proteinExistence type="predicted"/>
<dbReference type="AlphaFoldDB" id="A0A1I3L0L8"/>
<accession>A0A1I3L0L8</accession>
<dbReference type="EMBL" id="FORU01000001">
    <property type="protein sequence ID" value="SFI78148.1"/>
    <property type="molecule type" value="Genomic_DNA"/>
</dbReference>
<dbReference type="InterPro" id="IPR036388">
    <property type="entry name" value="WH-like_DNA-bd_sf"/>
</dbReference>
<protein>
    <recommendedName>
        <fullName evidence="3">PaaX-like protein</fullName>
    </recommendedName>
</protein>
<dbReference type="OrthoDB" id="9793352at2"/>
<dbReference type="RefSeq" id="WP_090677519.1">
    <property type="nucleotide sequence ID" value="NZ_FORU01000001.1"/>
</dbReference>
<evidence type="ECO:0008006" key="3">
    <source>
        <dbReference type="Google" id="ProtNLM"/>
    </source>
</evidence>
<name>A0A1I3L0L8_9FLAO</name>
<organism evidence="1 2">
    <name type="scientific">Myroides guanonis</name>
    <dbReference type="NCBI Taxonomy" id="1150112"/>
    <lineage>
        <taxon>Bacteria</taxon>
        <taxon>Pseudomonadati</taxon>
        <taxon>Bacteroidota</taxon>
        <taxon>Flavobacteriia</taxon>
        <taxon>Flavobacteriales</taxon>
        <taxon>Flavobacteriaceae</taxon>
        <taxon>Myroides</taxon>
    </lineage>
</organism>
<gene>
    <name evidence="1" type="ORF">SAMN04487893_101128</name>
</gene>
<keyword evidence="2" id="KW-1185">Reference proteome</keyword>
<evidence type="ECO:0000313" key="2">
    <source>
        <dbReference type="Proteomes" id="UP000243887"/>
    </source>
</evidence>
<dbReference type="InterPro" id="IPR036390">
    <property type="entry name" value="WH_DNA-bd_sf"/>
</dbReference>
<dbReference type="Gene3D" id="1.10.10.10">
    <property type="entry name" value="Winged helix-like DNA-binding domain superfamily/Winged helix DNA-binding domain"/>
    <property type="match status" value="1"/>
</dbReference>
<dbReference type="SUPFAM" id="SSF46785">
    <property type="entry name" value="Winged helix' DNA-binding domain"/>
    <property type="match status" value="1"/>
</dbReference>
<sequence length="168" mass="18860">MLDSIITSKTRLKLLVKFFIHAGNQGHLRGLATEFNESTNAIRKELNNLSEAGYLEKEQVQNRVRYKANIHHPLFGSLQDIVRKYVGLDEIVEKVVSRMGAVEQIAITGNYAEGKSAGPIEVVVVGKNLNTDYMDQLSQKASELLDRKVYLTTQVEHLEVGLIVYEGM</sequence>
<reference evidence="2" key="1">
    <citation type="submission" date="2016-10" db="EMBL/GenBank/DDBJ databases">
        <authorList>
            <person name="Varghese N."/>
            <person name="Submissions S."/>
        </authorList>
    </citation>
    <scope>NUCLEOTIDE SEQUENCE [LARGE SCALE GENOMIC DNA]</scope>
    <source>
        <strain evidence="2">DSM 26542</strain>
    </source>
</reference>
<evidence type="ECO:0000313" key="1">
    <source>
        <dbReference type="EMBL" id="SFI78148.1"/>
    </source>
</evidence>
<dbReference type="Proteomes" id="UP000243887">
    <property type="component" value="Unassembled WGS sequence"/>
</dbReference>
<dbReference type="STRING" id="1150112.SAMN04487893_101128"/>